<comment type="caution">
    <text evidence="2">The sequence shown here is derived from an EMBL/GenBank/DDBJ whole genome shotgun (WGS) entry which is preliminary data.</text>
</comment>
<evidence type="ECO:0000313" key="3">
    <source>
        <dbReference type="Proteomes" id="UP000475249"/>
    </source>
</evidence>
<organism evidence="2 3">
    <name type="scientific">Poritiphilus flavus</name>
    <dbReference type="NCBI Taxonomy" id="2697053"/>
    <lineage>
        <taxon>Bacteria</taxon>
        <taxon>Pseudomonadati</taxon>
        <taxon>Bacteroidota</taxon>
        <taxon>Flavobacteriia</taxon>
        <taxon>Flavobacteriales</taxon>
        <taxon>Flavobacteriaceae</taxon>
        <taxon>Poritiphilus</taxon>
    </lineage>
</organism>
<sequence>MSTRALIPILLISLCCSCRVQQPVLADKVHLKINTLDSLIRFSVDTRMYNPNGFKYLLKEILFDISYEGEKLGSGTLKEEKMIYPRDTVPLSFNCSLQLNNLHKKHHQMLSADTVHLLLEGEALAEHPLKKVRKSFSVSLPYDMKDFITNTVFNDDLFTEKIEIQNLTSFKSYGLNRSDVQFKIGFRNKQPFDLRLQRFNMIFRLKEGQRPIAQSSLDTPIKLKTKETVELPLNTELYNLNVLKNLGGIFLNAAPLELIGEGSAILNISGYDFEIPIRKVFVTQTDLFQW</sequence>
<dbReference type="RefSeq" id="WP_161437367.1">
    <property type="nucleotide sequence ID" value="NZ_WXYO01000009.1"/>
</dbReference>
<evidence type="ECO:0000259" key="1">
    <source>
        <dbReference type="Pfam" id="PF03168"/>
    </source>
</evidence>
<dbReference type="Pfam" id="PF03168">
    <property type="entry name" value="LEA_2"/>
    <property type="match status" value="1"/>
</dbReference>
<dbReference type="EMBL" id="WXYO01000009">
    <property type="protein sequence ID" value="NAS14326.1"/>
    <property type="molecule type" value="Genomic_DNA"/>
</dbReference>
<reference evidence="2 3" key="1">
    <citation type="submission" date="2020-01" db="EMBL/GenBank/DDBJ databases">
        <title>Bacteria diversity of Porities sp.</title>
        <authorList>
            <person name="Wang G."/>
        </authorList>
    </citation>
    <scope>NUCLEOTIDE SEQUENCE [LARGE SCALE GENOMIC DNA]</scope>
    <source>
        <strain evidence="2 3">R33</strain>
    </source>
</reference>
<dbReference type="AlphaFoldDB" id="A0A6L9EI48"/>
<gene>
    <name evidence="2" type="ORF">GTQ38_20105</name>
</gene>
<feature type="domain" description="Late embryogenesis abundant protein LEA-2 subgroup" evidence="1">
    <location>
        <begin position="47"/>
        <end position="137"/>
    </location>
</feature>
<accession>A0A6L9EI48</accession>
<protein>
    <recommendedName>
        <fullName evidence="1">Late embryogenesis abundant protein LEA-2 subgroup domain-containing protein</fullName>
    </recommendedName>
</protein>
<dbReference type="Gene3D" id="2.60.40.1820">
    <property type="match status" value="2"/>
</dbReference>
<proteinExistence type="predicted"/>
<keyword evidence="3" id="KW-1185">Reference proteome</keyword>
<name>A0A6L9EI48_9FLAO</name>
<evidence type="ECO:0000313" key="2">
    <source>
        <dbReference type="EMBL" id="NAS14326.1"/>
    </source>
</evidence>
<dbReference type="SUPFAM" id="SSF117070">
    <property type="entry name" value="LEA14-like"/>
    <property type="match status" value="1"/>
</dbReference>
<dbReference type="InterPro" id="IPR004864">
    <property type="entry name" value="LEA_2"/>
</dbReference>
<dbReference type="Proteomes" id="UP000475249">
    <property type="component" value="Unassembled WGS sequence"/>
</dbReference>